<dbReference type="RefSeq" id="WP_171198004.1">
    <property type="nucleotide sequence ID" value="NZ_JABEND010000001.1"/>
</dbReference>
<dbReference type="GO" id="GO:0005829">
    <property type="term" value="C:cytosol"/>
    <property type="evidence" value="ECO:0007669"/>
    <property type="project" value="TreeGrafter"/>
</dbReference>
<protein>
    <submittedName>
        <fullName evidence="2">Rossmann fold nucleotide-binding protein</fullName>
    </submittedName>
</protein>
<feature type="region of interest" description="Disordered" evidence="1">
    <location>
        <begin position="382"/>
        <end position="413"/>
    </location>
</feature>
<evidence type="ECO:0000256" key="1">
    <source>
        <dbReference type="SAM" id="MobiDB-lite"/>
    </source>
</evidence>
<dbReference type="Proteomes" id="UP000562984">
    <property type="component" value="Unassembled WGS sequence"/>
</dbReference>
<proteinExistence type="predicted"/>
<dbReference type="SUPFAM" id="SSF102405">
    <property type="entry name" value="MCP/YpsA-like"/>
    <property type="match status" value="1"/>
</dbReference>
<dbReference type="AlphaFoldDB" id="A0A849ABT0"/>
<sequence>MNRVEIDSVPALTDLLARPPVDWSGISLQDLDLTGDPEVAERLRRTVTPGLVVLGGRYPPEVLDGLAEGGAVVLPENPAIPFEPYRAGLYLADELYAGLGDGYQATFDKRCYDWYLAHTSVADSRADLDVAAAVFAAIHDASISDAFDELLRTDPRQVVAVMGGHGLARGTDGYAEAAELGKTLAQAGYLVATGGGPGAMEAVNLGAFVAGRTAPADTDTALRTALDRLATVPDFTDISRWATVARQVRDALPDKPDAGGQATVAGIGVPTWFYGHEPPNLFADRIAKYFANAIREDILLARASAGVLVLPGAAGTVQEIFQAATRSFYATSAPPIVLLDGNYWRDQLPAWQLLSALAATSAGEMSSRVAICDGTDQALQHLSSSGATSAGSPAATPTTETGTANDSGKDAER</sequence>
<dbReference type="InterPro" id="IPR031100">
    <property type="entry name" value="LOG_fam"/>
</dbReference>
<dbReference type="EMBL" id="JABEND010000001">
    <property type="protein sequence ID" value="NNG34352.1"/>
    <property type="molecule type" value="Genomic_DNA"/>
</dbReference>
<dbReference type="InterPro" id="IPR041164">
    <property type="entry name" value="LDcluster4"/>
</dbReference>
<dbReference type="InterPro" id="IPR052341">
    <property type="entry name" value="LOG_family_nucleotidases"/>
</dbReference>
<evidence type="ECO:0000313" key="2">
    <source>
        <dbReference type="EMBL" id="NNG34352.1"/>
    </source>
</evidence>
<dbReference type="Pfam" id="PF03641">
    <property type="entry name" value="Lysine_decarbox"/>
    <property type="match status" value="1"/>
</dbReference>
<evidence type="ECO:0000313" key="3">
    <source>
        <dbReference type="Proteomes" id="UP000562984"/>
    </source>
</evidence>
<dbReference type="Gene3D" id="3.40.50.450">
    <property type="match status" value="1"/>
</dbReference>
<organism evidence="2 3">
    <name type="scientific">Nakamurella aerolata</name>
    <dbReference type="NCBI Taxonomy" id="1656892"/>
    <lineage>
        <taxon>Bacteria</taxon>
        <taxon>Bacillati</taxon>
        <taxon>Actinomycetota</taxon>
        <taxon>Actinomycetes</taxon>
        <taxon>Nakamurellales</taxon>
        <taxon>Nakamurellaceae</taxon>
        <taxon>Nakamurella</taxon>
    </lineage>
</organism>
<gene>
    <name evidence="2" type="ORF">HKD39_01165</name>
</gene>
<accession>A0A849ABT0</accession>
<feature type="compositionally biased region" description="Low complexity" evidence="1">
    <location>
        <begin position="383"/>
        <end position="404"/>
    </location>
</feature>
<keyword evidence="3" id="KW-1185">Reference proteome</keyword>
<reference evidence="2 3" key="1">
    <citation type="submission" date="2020-05" db="EMBL/GenBank/DDBJ databases">
        <title>Nakamurella sp. DB0629 isolated from air conditioner.</title>
        <authorList>
            <person name="Kim D.H."/>
            <person name="Kim D.-U."/>
        </authorList>
    </citation>
    <scope>NUCLEOTIDE SEQUENCE [LARGE SCALE GENOMIC DNA]</scope>
    <source>
        <strain evidence="2 3">DB0629</strain>
    </source>
</reference>
<dbReference type="PANTHER" id="PTHR43393:SF3">
    <property type="entry name" value="LYSINE DECARBOXYLASE-LIKE PROTEIN"/>
    <property type="match status" value="1"/>
</dbReference>
<dbReference type="Pfam" id="PF18306">
    <property type="entry name" value="LDcluster4"/>
    <property type="match status" value="1"/>
</dbReference>
<name>A0A849ABT0_9ACTN</name>
<dbReference type="PANTHER" id="PTHR43393">
    <property type="entry name" value="CYTOKININ RIBOSIDE 5'-MONOPHOSPHATE PHOSPHORIBOHYDROLASE"/>
    <property type="match status" value="1"/>
</dbReference>
<comment type="caution">
    <text evidence="2">The sequence shown here is derived from an EMBL/GenBank/DDBJ whole genome shotgun (WGS) entry which is preliminary data.</text>
</comment>